<dbReference type="Proteomes" id="UP000291116">
    <property type="component" value="Unassembled WGS sequence"/>
</dbReference>
<dbReference type="InterPro" id="IPR050904">
    <property type="entry name" value="Adhesion/Biosynth-related"/>
</dbReference>
<dbReference type="InterPro" id="IPR000782">
    <property type="entry name" value="FAS1_domain"/>
</dbReference>
<evidence type="ECO:0000313" key="4">
    <source>
        <dbReference type="Proteomes" id="UP000291116"/>
    </source>
</evidence>
<evidence type="ECO:0000259" key="2">
    <source>
        <dbReference type="PROSITE" id="PS50213"/>
    </source>
</evidence>
<evidence type="ECO:0000313" key="3">
    <source>
        <dbReference type="EMBL" id="VEU42818.1"/>
    </source>
</evidence>
<protein>
    <recommendedName>
        <fullName evidence="2">FAS1 domain-containing protein</fullName>
    </recommendedName>
</protein>
<name>A0A448ZLC0_9STRA</name>
<dbReference type="GO" id="GO:0005615">
    <property type="term" value="C:extracellular space"/>
    <property type="evidence" value="ECO:0007669"/>
    <property type="project" value="TreeGrafter"/>
</dbReference>
<organism evidence="3 4">
    <name type="scientific">Pseudo-nitzschia multistriata</name>
    <dbReference type="NCBI Taxonomy" id="183589"/>
    <lineage>
        <taxon>Eukaryota</taxon>
        <taxon>Sar</taxon>
        <taxon>Stramenopiles</taxon>
        <taxon>Ochrophyta</taxon>
        <taxon>Bacillariophyta</taxon>
        <taxon>Bacillariophyceae</taxon>
        <taxon>Bacillariophycidae</taxon>
        <taxon>Bacillariales</taxon>
        <taxon>Bacillariaceae</taxon>
        <taxon>Pseudo-nitzschia</taxon>
    </lineage>
</organism>
<feature type="signal peptide" evidence="1">
    <location>
        <begin position="1"/>
        <end position="27"/>
    </location>
</feature>
<dbReference type="EMBL" id="CAACVS010000483">
    <property type="protein sequence ID" value="VEU42818.1"/>
    <property type="molecule type" value="Genomic_DNA"/>
</dbReference>
<keyword evidence="1" id="KW-0732">Signal</keyword>
<gene>
    <name evidence="3" type="ORF">PSNMU_V1.4_AUG-EV-PASAV3_0098020</name>
</gene>
<reference evidence="3 4" key="1">
    <citation type="submission" date="2019-01" db="EMBL/GenBank/DDBJ databases">
        <authorList>
            <person name="Ferrante I. M."/>
        </authorList>
    </citation>
    <scope>NUCLEOTIDE SEQUENCE [LARGE SCALE GENOMIC DNA]</scope>
    <source>
        <strain evidence="3 4">B856</strain>
    </source>
</reference>
<dbReference type="PANTHER" id="PTHR10900">
    <property type="entry name" value="PERIOSTIN-RELATED"/>
    <property type="match status" value="1"/>
</dbReference>
<proteinExistence type="predicted"/>
<keyword evidence="4" id="KW-1185">Reference proteome</keyword>
<dbReference type="PANTHER" id="PTHR10900:SF77">
    <property type="entry name" value="FI19380P1"/>
    <property type="match status" value="1"/>
</dbReference>
<dbReference type="SMART" id="SM00554">
    <property type="entry name" value="FAS1"/>
    <property type="match status" value="2"/>
</dbReference>
<sequence>MKDYRSPFLSMLLTCWFCFALPMTTGATESGGHKDIPTTAIAAANFDTLVAALSQADLVGALSDPNGPYTVFAPTDEAFMSLPDGLVDCLLLDRNKNVLTNVLLYHVTVGTTFSSDLLDGMEISTLLEEEVTINISDNAVMVNDSNVISADVDTSNGVIHVIDGVLVPPSIDVTAFLRTCPLTQDPDPVKCSYLGIGRSAGQYLTGPTHTCLCAQSGHWTDCVPNEKKVKSVEDVVVSNPKLSTLETAIRAAGLLGVLDGSDAATLFAPDNRAFSRVPPPVLDYLLTNTDVLSTVLRYHIIPGGVSSDDIALGSSMVPSSLGDQDFIDFEKSCWSTVETCHEIFSIALNGESDVIAADIRARNGIIHVIDEVLIPPSLEAVVESLLGSF</sequence>
<dbReference type="FunFam" id="2.30.180.10:FF:000032">
    <property type="entry name" value="Fasciclin domain-containing protein, putative"/>
    <property type="match status" value="2"/>
</dbReference>
<dbReference type="OrthoDB" id="5988460at2759"/>
<feature type="domain" description="FAS1" evidence="2">
    <location>
        <begin position="33"/>
        <end position="166"/>
    </location>
</feature>
<dbReference type="InterPro" id="IPR036378">
    <property type="entry name" value="FAS1_dom_sf"/>
</dbReference>
<feature type="domain" description="FAS1" evidence="2">
    <location>
        <begin position="229"/>
        <end position="373"/>
    </location>
</feature>
<evidence type="ECO:0000256" key="1">
    <source>
        <dbReference type="SAM" id="SignalP"/>
    </source>
</evidence>
<dbReference type="Gene3D" id="2.30.180.10">
    <property type="entry name" value="FAS1 domain"/>
    <property type="match status" value="2"/>
</dbReference>
<accession>A0A448ZLC0</accession>
<dbReference type="SUPFAM" id="SSF82153">
    <property type="entry name" value="FAS1 domain"/>
    <property type="match status" value="2"/>
</dbReference>
<dbReference type="Pfam" id="PF02469">
    <property type="entry name" value="Fasciclin"/>
    <property type="match status" value="2"/>
</dbReference>
<feature type="chain" id="PRO_5019323862" description="FAS1 domain-containing protein" evidence="1">
    <location>
        <begin position="28"/>
        <end position="389"/>
    </location>
</feature>
<dbReference type="PROSITE" id="PS50213">
    <property type="entry name" value="FAS1"/>
    <property type="match status" value="2"/>
</dbReference>
<dbReference type="AlphaFoldDB" id="A0A448ZLC0"/>